<dbReference type="PROSITE" id="PS50110">
    <property type="entry name" value="RESPONSE_REGULATORY"/>
    <property type="match status" value="1"/>
</dbReference>
<gene>
    <name evidence="10" type="ORF">BS50DRAFT_575143</name>
</gene>
<dbReference type="Pfam" id="PF00072">
    <property type="entry name" value="Response_reg"/>
    <property type="match status" value="1"/>
</dbReference>
<keyword evidence="3 6" id="KW-0597">Phosphoprotein</keyword>
<evidence type="ECO:0000256" key="2">
    <source>
        <dbReference type="ARBA" id="ARBA00012438"/>
    </source>
</evidence>
<dbReference type="InterPro" id="IPR004358">
    <property type="entry name" value="Sig_transdc_His_kin-like_C"/>
</dbReference>
<evidence type="ECO:0000256" key="7">
    <source>
        <dbReference type="SAM" id="MobiDB-lite"/>
    </source>
</evidence>
<feature type="compositionally biased region" description="Low complexity" evidence="7">
    <location>
        <begin position="726"/>
        <end position="738"/>
    </location>
</feature>
<dbReference type="PANTHER" id="PTHR43047:SF2">
    <property type="entry name" value="HISTIDINE KINASE M7"/>
    <property type="match status" value="1"/>
</dbReference>
<keyword evidence="5" id="KW-0418">Kinase</keyword>
<evidence type="ECO:0000256" key="1">
    <source>
        <dbReference type="ARBA" id="ARBA00000085"/>
    </source>
</evidence>
<dbReference type="SUPFAM" id="SSF55874">
    <property type="entry name" value="ATPase domain of HSP90 chaperone/DNA topoisomerase II/histidine kinase"/>
    <property type="match status" value="1"/>
</dbReference>
<sequence>MEEAAVDPSTLPPDIIERQSLCFSLPMPGMVVQEGDAGFRDELRRLYHPAESNAAEQLVKLKDDLRRADTETFWSLLTEGLANIADAQYAFVSKRILADDQNVPVEMPPIGEPGACLMGAAFYINDGHGIKNHLRNFKYHAYSCPCAHMRHDKIFIIPEKLNEFIVNNPNELVVPGEAYLGIPLFADGKCFAHFGVMWSPEGAARRQLGWGYLEMLFHGLEDMILERVLEGKDFAKSAQRLSPELPRVVPHEAISVSQSLKPYARSLSHELRTPMQGVVGMLDVMMANVKEAAEEQQGDSRIRQILNTLKENIEAVQDSSRRAVEAADNVVHAYDLNMGVPETPLTPLDKDENSLDVFLRSQRPEILVTGNNTPINQIRGAKRKLEDVVWANGKVRVSRSARRRLRHTCSEEPHGRDPIYAPIEKTNTDIDTLDSTCSHGVSATHCDGDAAASPMFASEHSIVPGLRHTNLREVVQYVINDALKVGGRPDSAIAEETDVGEKIEVRARSSNGQANTKNIEWMVSPEVPETILIDEKDLAKMISCVTLNAIKFTDNGNITLKVGLSSKSRYIVINIKDSGSGIPAAFIPNLFKPFAREDDSTTRQSEGLGLGLMVAKGLARKLGGDLFCLRSQVSGPEKGSEFEMRVPLAPGEVCSRPGSPFGSPTPSVKSRRSMESDVLAFKAAQQPTTPPLSSDPFKVDAKTAQSSPSAASTPRPAPSLQHLGLPSPRRTTSPARPRATSKSRTRSDNDDYDRDLAVKKPLNILIVEDNMINRRILNAMLRKLGYSNVIEASDGNDAVEKMLKNRQAPAEQAIDVVLMDLWMPRVDGFQAAEQILKLGLSTTPTILAVSADITDEALVRAAQTGMKGFLNKPYGIKDIEKLIVQYSAASRTVDTAC</sequence>
<evidence type="ECO:0000256" key="3">
    <source>
        <dbReference type="ARBA" id="ARBA00022553"/>
    </source>
</evidence>
<dbReference type="InterPro" id="IPR003594">
    <property type="entry name" value="HATPase_dom"/>
</dbReference>
<dbReference type="SMART" id="SM00387">
    <property type="entry name" value="HATPase_c"/>
    <property type="match status" value="1"/>
</dbReference>
<feature type="domain" description="Response regulatory" evidence="9">
    <location>
        <begin position="763"/>
        <end position="887"/>
    </location>
</feature>
<dbReference type="OrthoDB" id="60033at2759"/>
<dbReference type="InterPro" id="IPR036097">
    <property type="entry name" value="HisK_dim/P_sf"/>
</dbReference>
<comment type="catalytic activity">
    <reaction evidence="1">
        <text>ATP + protein L-histidine = ADP + protein N-phospho-L-histidine.</text>
        <dbReference type="EC" id="2.7.13.3"/>
    </reaction>
</comment>
<dbReference type="GO" id="GO:0000155">
    <property type="term" value="F:phosphorelay sensor kinase activity"/>
    <property type="evidence" value="ECO:0007669"/>
    <property type="project" value="InterPro"/>
</dbReference>
<dbReference type="STRING" id="1448308.A0A2T2NHX9"/>
<dbReference type="InterPro" id="IPR011006">
    <property type="entry name" value="CheY-like_superfamily"/>
</dbReference>
<dbReference type="InterPro" id="IPR001789">
    <property type="entry name" value="Sig_transdc_resp-reg_receiver"/>
</dbReference>
<keyword evidence="11" id="KW-1185">Reference proteome</keyword>
<dbReference type="SMART" id="SM00448">
    <property type="entry name" value="REC"/>
    <property type="match status" value="1"/>
</dbReference>
<dbReference type="PRINTS" id="PR00344">
    <property type="entry name" value="BCTRLSENSOR"/>
</dbReference>
<dbReference type="InterPro" id="IPR036890">
    <property type="entry name" value="HATPase_C_sf"/>
</dbReference>
<dbReference type="SUPFAM" id="SSF52172">
    <property type="entry name" value="CheY-like"/>
    <property type="match status" value="1"/>
</dbReference>
<feature type="domain" description="Histidine kinase" evidence="8">
    <location>
        <begin position="534"/>
        <end position="650"/>
    </location>
</feature>
<dbReference type="GO" id="GO:0009927">
    <property type="term" value="F:histidine phosphotransfer kinase activity"/>
    <property type="evidence" value="ECO:0007669"/>
    <property type="project" value="TreeGrafter"/>
</dbReference>
<proteinExistence type="predicted"/>
<dbReference type="CDD" id="cd17546">
    <property type="entry name" value="REC_hyHK_CKI1_RcsC-like"/>
    <property type="match status" value="1"/>
</dbReference>
<dbReference type="EC" id="2.7.13.3" evidence="2"/>
<protein>
    <recommendedName>
        <fullName evidence="2">histidine kinase</fullName>
        <ecNumber evidence="2">2.7.13.3</ecNumber>
    </recommendedName>
</protein>
<dbReference type="PANTHER" id="PTHR43047">
    <property type="entry name" value="TWO-COMPONENT HISTIDINE PROTEIN KINASE"/>
    <property type="match status" value="1"/>
</dbReference>
<evidence type="ECO:0000256" key="4">
    <source>
        <dbReference type="ARBA" id="ARBA00022679"/>
    </source>
</evidence>
<evidence type="ECO:0000259" key="9">
    <source>
        <dbReference type="PROSITE" id="PS50110"/>
    </source>
</evidence>
<dbReference type="GO" id="GO:0005886">
    <property type="term" value="C:plasma membrane"/>
    <property type="evidence" value="ECO:0007669"/>
    <property type="project" value="TreeGrafter"/>
</dbReference>
<feature type="modified residue" description="4-aspartylphosphate" evidence="6">
    <location>
        <position position="820"/>
    </location>
</feature>
<dbReference type="SUPFAM" id="SSF47384">
    <property type="entry name" value="Homodimeric domain of signal transducing histidine kinase"/>
    <property type="match status" value="1"/>
</dbReference>
<evidence type="ECO:0000256" key="5">
    <source>
        <dbReference type="ARBA" id="ARBA00022777"/>
    </source>
</evidence>
<dbReference type="Gene3D" id="1.10.287.130">
    <property type="match status" value="1"/>
</dbReference>
<accession>A0A2T2NHX9</accession>
<dbReference type="Gene3D" id="3.40.50.2300">
    <property type="match status" value="1"/>
</dbReference>
<keyword evidence="4" id="KW-0808">Transferase</keyword>
<dbReference type="InterPro" id="IPR005467">
    <property type="entry name" value="His_kinase_dom"/>
</dbReference>
<feature type="compositionally biased region" description="Low complexity" evidence="7">
    <location>
        <begin position="704"/>
        <end position="714"/>
    </location>
</feature>
<evidence type="ECO:0000259" key="8">
    <source>
        <dbReference type="PROSITE" id="PS50109"/>
    </source>
</evidence>
<evidence type="ECO:0000313" key="10">
    <source>
        <dbReference type="EMBL" id="PSN65041.1"/>
    </source>
</evidence>
<reference evidence="10 11" key="1">
    <citation type="journal article" date="2018" name="Front. Microbiol.">
        <title>Genome-Wide Analysis of Corynespora cassiicola Leaf Fall Disease Putative Effectors.</title>
        <authorList>
            <person name="Lopez D."/>
            <person name="Ribeiro S."/>
            <person name="Label P."/>
            <person name="Fumanal B."/>
            <person name="Venisse J.S."/>
            <person name="Kohler A."/>
            <person name="de Oliveira R.R."/>
            <person name="Labutti K."/>
            <person name="Lipzen A."/>
            <person name="Lail K."/>
            <person name="Bauer D."/>
            <person name="Ohm R.A."/>
            <person name="Barry K.W."/>
            <person name="Spatafora J."/>
            <person name="Grigoriev I.V."/>
            <person name="Martin F.M."/>
            <person name="Pujade-Renaud V."/>
        </authorList>
    </citation>
    <scope>NUCLEOTIDE SEQUENCE [LARGE SCALE GENOMIC DNA]</scope>
    <source>
        <strain evidence="10 11">Philippines</strain>
    </source>
</reference>
<name>A0A2T2NHX9_CORCC</name>
<dbReference type="Proteomes" id="UP000240883">
    <property type="component" value="Unassembled WGS sequence"/>
</dbReference>
<evidence type="ECO:0000256" key="6">
    <source>
        <dbReference type="PROSITE-ProRule" id="PRU00169"/>
    </source>
</evidence>
<dbReference type="Gene3D" id="3.30.565.10">
    <property type="entry name" value="Histidine kinase-like ATPase, C-terminal domain"/>
    <property type="match status" value="1"/>
</dbReference>
<dbReference type="EMBL" id="KZ678137">
    <property type="protein sequence ID" value="PSN65041.1"/>
    <property type="molecule type" value="Genomic_DNA"/>
</dbReference>
<dbReference type="CDD" id="cd00082">
    <property type="entry name" value="HisKA"/>
    <property type="match status" value="1"/>
</dbReference>
<evidence type="ECO:0000313" key="11">
    <source>
        <dbReference type="Proteomes" id="UP000240883"/>
    </source>
</evidence>
<dbReference type="AlphaFoldDB" id="A0A2T2NHX9"/>
<organism evidence="10 11">
    <name type="scientific">Corynespora cassiicola Philippines</name>
    <dbReference type="NCBI Taxonomy" id="1448308"/>
    <lineage>
        <taxon>Eukaryota</taxon>
        <taxon>Fungi</taxon>
        <taxon>Dikarya</taxon>
        <taxon>Ascomycota</taxon>
        <taxon>Pezizomycotina</taxon>
        <taxon>Dothideomycetes</taxon>
        <taxon>Pleosporomycetidae</taxon>
        <taxon>Pleosporales</taxon>
        <taxon>Corynesporascaceae</taxon>
        <taxon>Corynespora</taxon>
    </lineage>
</organism>
<dbReference type="InterPro" id="IPR003661">
    <property type="entry name" value="HisK_dim/P_dom"/>
</dbReference>
<dbReference type="FunFam" id="1.10.287.130:FF:000100">
    <property type="entry name" value="Sensor histidine kinase/response regulator"/>
    <property type="match status" value="1"/>
</dbReference>
<dbReference type="Pfam" id="PF02518">
    <property type="entry name" value="HATPase_c"/>
    <property type="match status" value="1"/>
</dbReference>
<feature type="region of interest" description="Disordered" evidence="7">
    <location>
        <begin position="650"/>
        <end position="753"/>
    </location>
</feature>
<dbReference type="PROSITE" id="PS50109">
    <property type="entry name" value="HIS_KIN"/>
    <property type="match status" value="1"/>
</dbReference>